<proteinExistence type="predicted"/>
<evidence type="ECO:0000313" key="2">
    <source>
        <dbReference type="EMBL" id="CAI8032964.1"/>
    </source>
</evidence>
<dbReference type="PANTHER" id="PTHR13251">
    <property type="entry name" value="EPILEPSY HOLOPROSENCEPHALY CANDIDATE 1/TMEM1"/>
    <property type="match status" value="1"/>
</dbReference>
<dbReference type="Proteomes" id="UP001174909">
    <property type="component" value="Unassembled WGS sequence"/>
</dbReference>
<dbReference type="InterPro" id="IPR056913">
    <property type="entry name" value="TRAPPC10/Trs130_N"/>
</dbReference>
<accession>A0AA35WU77</accession>
<dbReference type="PANTHER" id="PTHR13251:SF3">
    <property type="entry name" value="TRAFFICKING PROTEIN PARTICLE COMPLEX SUBUNIT 10"/>
    <property type="match status" value="1"/>
</dbReference>
<evidence type="ECO:0000259" key="1">
    <source>
        <dbReference type="Pfam" id="PF23036"/>
    </source>
</evidence>
<dbReference type="Pfam" id="PF23036">
    <property type="entry name" value="TRAPPC10_1st"/>
    <property type="match status" value="1"/>
</dbReference>
<evidence type="ECO:0000313" key="3">
    <source>
        <dbReference type="Proteomes" id="UP001174909"/>
    </source>
</evidence>
<dbReference type="GO" id="GO:0006891">
    <property type="term" value="P:intra-Golgi vesicle-mediated transport"/>
    <property type="evidence" value="ECO:0007669"/>
    <property type="project" value="TreeGrafter"/>
</dbReference>
<dbReference type="GO" id="GO:0034498">
    <property type="term" value="P:early endosome to Golgi transport"/>
    <property type="evidence" value="ECO:0007669"/>
    <property type="project" value="TreeGrafter"/>
</dbReference>
<dbReference type="EMBL" id="CASHTH010002635">
    <property type="protein sequence ID" value="CAI8032964.1"/>
    <property type="molecule type" value="Genomic_DNA"/>
</dbReference>
<protein>
    <submittedName>
        <fullName evidence="2">Trafficking protein particle complex subunit 10</fullName>
    </submittedName>
</protein>
<gene>
    <name evidence="2" type="ORF">GBAR_LOCUS18607</name>
</gene>
<dbReference type="AlphaFoldDB" id="A0AA35WU77"/>
<dbReference type="GO" id="GO:1990071">
    <property type="term" value="C:TRAPPII protein complex"/>
    <property type="evidence" value="ECO:0007669"/>
    <property type="project" value="InterPro"/>
</dbReference>
<dbReference type="InterPro" id="IPR045126">
    <property type="entry name" value="TRAPPC10/Trs130"/>
</dbReference>
<organism evidence="2 3">
    <name type="scientific">Geodia barretti</name>
    <name type="common">Barrett's horny sponge</name>
    <dbReference type="NCBI Taxonomy" id="519541"/>
    <lineage>
        <taxon>Eukaryota</taxon>
        <taxon>Metazoa</taxon>
        <taxon>Porifera</taxon>
        <taxon>Demospongiae</taxon>
        <taxon>Heteroscleromorpha</taxon>
        <taxon>Tetractinellida</taxon>
        <taxon>Astrophorina</taxon>
        <taxon>Geodiidae</taxon>
        <taxon>Geodia</taxon>
    </lineage>
</organism>
<reference evidence="2" key="1">
    <citation type="submission" date="2023-03" db="EMBL/GenBank/DDBJ databases">
        <authorList>
            <person name="Steffen K."/>
            <person name="Cardenas P."/>
        </authorList>
    </citation>
    <scope>NUCLEOTIDE SEQUENCE</scope>
</reference>
<feature type="domain" description="TRAPPC10/Trs130 N-terminal" evidence="1">
    <location>
        <begin position="15"/>
        <end position="334"/>
    </location>
</feature>
<comment type="caution">
    <text evidence="2">The sequence shown here is derived from an EMBL/GenBank/DDBJ whole genome shotgun (WGS) entry which is preliminary data.</text>
</comment>
<sequence>MASTSGPTSDPCSPKPVVTYFGEIHLLSAVVQKKLQTRLKSLQLSSLSSLPKEEQIQGFSDVCDGVEFIELQKLPESQGQYPRPLHKRPALHTFWTECWKHETYTSITRPRIQKWLQGLEKGGVTECAIVYCITAEVRAKRQRTFSNFATTSHVMEDMKNDFKGNELLLLRLVSSEESRVLDSLLAFCSQVSSLCRAKFQKDIEVEAELVAGRRNAACEPKELYGIFLQKLNLAVSYEMTLQNEEALLLYQEAATDLESAVSIICGSQTPPTWLRALQEAQCDSWDYPKLAWHNLAWKYLPAIQTCSSPLLHTHTYLLTRIAHLHFTLERAWTVSDLVISTLHAMARQKRALKLPLPDGSFDCWAYMACNETVLAIMSRVNPDTLVDSTTSLLLVRAQLWHYALEKLHYIGGLCGLMPGNKAIEQNTSLIHTLINGISPVPFEVSSKEMVEDQGRKLRDILISKDSFKQAYLMLGEMVIGAFKHAGRRRMAFRVGTKMAKFHRDLGMMPEAEELLSDICRFLLRGSVAGAVCPFLRPPGRLPEEPPPRGPVSSSVRAYNTFLYQFVKK</sequence>
<keyword evidence="3" id="KW-1185">Reference proteome</keyword>
<dbReference type="GO" id="GO:0005829">
    <property type="term" value="C:cytosol"/>
    <property type="evidence" value="ECO:0007669"/>
    <property type="project" value="GOC"/>
</dbReference>
<name>A0AA35WU77_GEOBA</name>